<organism evidence="4 5">
    <name type="scientific">Colletotrichum lupini</name>
    <dbReference type="NCBI Taxonomy" id="145971"/>
    <lineage>
        <taxon>Eukaryota</taxon>
        <taxon>Fungi</taxon>
        <taxon>Dikarya</taxon>
        <taxon>Ascomycota</taxon>
        <taxon>Pezizomycotina</taxon>
        <taxon>Sordariomycetes</taxon>
        <taxon>Hypocreomycetidae</taxon>
        <taxon>Glomerellales</taxon>
        <taxon>Glomerellaceae</taxon>
        <taxon>Colletotrichum</taxon>
        <taxon>Colletotrichum acutatum species complex</taxon>
    </lineage>
</organism>
<accession>A0A9Q8WDI3</accession>
<feature type="chain" id="PRO_5040220625" description="Mid2 domain-containing protein" evidence="3">
    <location>
        <begin position="29"/>
        <end position="299"/>
    </location>
</feature>
<evidence type="ECO:0000313" key="5">
    <source>
        <dbReference type="Proteomes" id="UP000830671"/>
    </source>
</evidence>
<evidence type="ECO:0000256" key="1">
    <source>
        <dbReference type="SAM" id="MobiDB-lite"/>
    </source>
</evidence>
<feature type="region of interest" description="Disordered" evidence="1">
    <location>
        <begin position="179"/>
        <end position="210"/>
    </location>
</feature>
<reference evidence="4" key="1">
    <citation type="journal article" date="2021" name="Mol. Plant Microbe Interact.">
        <title>Complete Genome Sequence of the Plant-Pathogenic Fungus Colletotrichum lupini.</title>
        <authorList>
            <person name="Baroncelli R."/>
            <person name="Pensec F."/>
            <person name="Da Lio D."/>
            <person name="Boufleur T."/>
            <person name="Vicente I."/>
            <person name="Sarrocco S."/>
            <person name="Picot A."/>
            <person name="Baraldi E."/>
            <person name="Sukno S."/>
            <person name="Thon M."/>
            <person name="Le Floch G."/>
        </authorList>
    </citation>
    <scope>NUCLEOTIDE SEQUENCE</scope>
    <source>
        <strain evidence="4">IMI 504893</strain>
    </source>
</reference>
<keyword evidence="5" id="KW-1185">Reference proteome</keyword>
<evidence type="ECO:0008006" key="6">
    <source>
        <dbReference type="Google" id="ProtNLM"/>
    </source>
</evidence>
<feature type="compositionally biased region" description="Low complexity" evidence="1">
    <location>
        <begin position="186"/>
        <end position="204"/>
    </location>
</feature>
<keyword evidence="2" id="KW-0472">Membrane</keyword>
<dbReference type="RefSeq" id="XP_049140408.1">
    <property type="nucleotide sequence ID" value="XM_049283265.1"/>
</dbReference>
<feature type="signal peptide" evidence="3">
    <location>
        <begin position="1"/>
        <end position="28"/>
    </location>
</feature>
<feature type="transmembrane region" description="Helical" evidence="2">
    <location>
        <begin position="220"/>
        <end position="241"/>
    </location>
</feature>
<evidence type="ECO:0000256" key="3">
    <source>
        <dbReference type="SAM" id="SignalP"/>
    </source>
</evidence>
<dbReference type="KEGG" id="clup:CLUP02_04249"/>
<keyword evidence="3" id="KW-0732">Signal</keyword>
<keyword evidence="2" id="KW-1133">Transmembrane helix</keyword>
<proteinExistence type="predicted"/>
<dbReference type="EMBL" id="CP019474">
    <property type="protein sequence ID" value="UQC78772.1"/>
    <property type="molecule type" value="Genomic_DNA"/>
</dbReference>
<dbReference type="AlphaFoldDB" id="A0A9Q8WDI3"/>
<sequence>MTAARRRASSKMFFAVILSFFLFPCLYAQFFSPVQKRETWRIGETKKIAYNTKFKNYTIALWQQSLVGDSASVGDILFSIQDGSGPVKELTWTVATNKFDLGSSNVFFLWLFEGDSSHQGNFDFQQMSSACFNITDEPEIPKVTLPLLTSTTAVFISTSELPTSTQALSFASSAETSIQQTTVSDGQTASAGTPTSTASQSAESSGGGGGGGGLPVGAQAGIGVGVGVIGITCVVCAVTWCRYLKRHQKTLDNLQEMALIQPPAYNRDSARLAPAVVEAPQSPARSNGFYISSKPVEIG</sequence>
<dbReference type="GeneID" id="73338275"/>
<protein>
    <recommendedName>
        <fullName evidence="6">Mid2 domain-containing protein</fullName>
    </recommendedName>
</protein>
<keyword evidence="2" id="KW-0812">Transmembrane</keyword>
<gene>
    <name evidence="4" type="ORF">CLUP02_04249</name>
</gene>
<dbReference type="Proteomes" id="UP000830671">
    <property type="component" value="Chromosome 2"/>
</dbReference>
<evidence type="ECO:0000313" key="4">
    <source>
        <dbReference type="EMBL" id="UQC78772.1"/>
    </source>
</evidence>
<name>A0A9Q8WDI3_9PEZI</name>
<evidence type="ECO:0000256" key="2">
    <source>
        <dbReference type="SAM" id="Phobius"/>
    </source>
</evidence>